<feature type="compositionally biased region" description="Basic residues" evidence="1">
    <location>
        <begin position="1"/>
        <end position="16"/>
    </location>
</feature>
<keyword evidence="3" id="KW-1185">Reference proteome</keyword>
<sequence>MKASKNKISKIKKGRSKSSTSAPTGKTSIKKNGNSTALVEDQGNKLTLEDASILQWERDRKKSKGADEEL</sequence>
<organism evidence="2 3">
    <name type="scientific">Chryseosolibacter indicus</name>
    <dbReference type="NCBI Taxonomy" id="2782351"/>
    <lineage>
        <taxon>Bacteria</taxon>
        <taxon>Pseudomonadati</taxon>
        <taxon>Bacteroidota</taxon>
        <taxon>Cytophagia</taxon>
        <taxon>Cytophagales</taxon>
        <taxon>Chryseotaleaceae</taxon>
        <taxon>Chryseosolibacter</taxon>
    </lineage>
</organism>
<protein>
    <submittedName>
        <fullName evidence="2">Uncharacterized protein</fullName>
    </submittedName>
</protein>
<name>A0ABS5VUK9_9BACT</name>
<reference evidence="2 3" key="1">
    <citation type="submission" date="2021-05" db="EMBL/GenBank/DDBJ databases">
        <title>A Polyphasic approach of four new species of the genus Ohtaekwangia: Ohtaekwangia histidinii sp. nov., Ohtaekwangia cretensis sp. nov., Ohtaekwangia indiensis sp. nov., Ohtaekwangia reichenbachii sp. nov. from diverse environment.</title>
        <authorList>
            <person name="Octaviana S."/>
        </authorList>
    </citation>
    <scope>NUCLEOTIDE SEQUENCE [LARGE SCALE GENOMIC DNA]</scope>
    <source>
        <strain evidence="2 3">PWU20</strain>
    </source>
</reference>
<dbReference type="RefSeq" id="WP_254154978.1">
    <property type="nucleotide sequence ID" value="NZ_JAHESD010000044.1"/>
</dbReference>
<evidence type="ECO:0000313" key="2">
    <source>
        <dbReference type="EMBL" id="MBT1705021.1"/>
    </source>
</evidence>
<feature type="region of interest" description="Disordered" evidence="1">
    <location>
        <begin position="1"/>
        <end position="70"/>
    </location>
</feature>
<feature type="compositionally biased region" description="Polar residues" evidence="1">
    <location>
        <begin position="22"/>
        <end position="37"/>
    </location>
</feature>
<gene>
    <name evidence="2" type="ORF">KK060_17140</name>
</gene>
<comment type="caution">
    <text evidence="2">The sequence shown here is derived from an EMBL/GenBank/DDBJ whole genome shotgun (WGS) entry which is preliminary data.</text>
</comment>
<feature type="compositionally biased region" description="Basic and acidic residues" evidence="1">
    <location>
        <begin position="56"/>
        <end position="70"/>
    </location>
</feature>
<evidence type="ECO:0000256" key="1">
    <source>
        <dbReference type="SAM" id="MobiDB-lite"/>
    </source>
</evidence>
<accession>A0ABS5VUK9</accession>
<dbReference type="Proteomes" id="UP000772618">
    <property type="component" value="Unassembled WGS sequence"/>
</dbReference>
<evidence type="ECO:0000313" key="3">
    <source>
        <dbReference type="Proteomes" id="UP000772618"/>
    </source>
</evidence>
<dbReference type="EMBL" id="JAHESD010000044">
    <property type="protein sequence ID" value="MBT1705021.1"/>
    <property type="molecule type" value="Genomic_DNA"/>
</dbReference>
<proteinExistence type="predicted"/>